<comment type="caution">
    <text evidence="1">The sequence shown here is derived from an EMBL/GenBank/DDBJ whole genome shotgun (WGS) entry which is preliminary data.</text>
</comment>
<sequence length="319" mass="37163">MITADYFRSPFGSITEGYIHRSHPEVDCNGYCNQKSSLFELHVSCEEHPLSWIFKDNFQVTFYEIIEPAPEHECWDTGTLFSRSNTDTKDVDPVILRHQLIPTAWVYRPENNNLKEPKEHSFWTILVCTPSNHRKDLRKLVHDREDLLYSSHLQSSGKPVQVFYEQALLAILKVQLTRILEKWNELLAHLNALLAARGQATFMNPDSYVHLLYDESNFSRSKFYFWAIGCLSSFEENIVITARHPKSVRRKLVNEVCRKLELGQVSYGHTEHIKMLDAELEPLCKQLEDIGEQFGKRLETVRALRDGVSTIKSIFRTEY</sequence>
<protein>
    <submittedName>
        <fullName evidence="1">Uncharacterized protein</fullName>
    </submittedName>
</protein>
<dbReference type="EMBL" id="CAJVRM010000374">
    <property type="protein sequence ID" value="CAG8980298.1"/>
    <property type="molecule type" value="Genomic_DNA"/>
</dbReference>
<organism evidence="1 2">
    <name type="scientific">Hymenoscyphus albidus</name>
    <dbReference type="NCBI Taxonomy" id="595503"/>
    <lineage>
        <taxon>Eukaryota</taxon>
        <taxon>Fungi</taxon>
        <taxon>Dikarya</taxon>
        <taxon>Ascomycota</taxon>
        <taxon>Pezizomycotina</taxon>
        <taxon>Leotiomycetes</taxon>
        <taxon>Helotiales</taxon>
        <taxon>Helotiaceae</taxon>
        <taxon>Hymenoscyphus</taxon>
    </lineage>
</organism>
<dbReference type="Proteomes" id="UP000701801">
    <property type="component" value="Unassembled WGS sequence"/>
</dbReference>
<gene>
    <name evidence="1" type="ORF">HYALB_00008920</name>
</gene>
<name>A0A9N9LUV7_9HELO</name>
<accession>A0A9N9LUV7</accession>
<reference evidence="1" key="1">
    <citation type="submission" date="2021-07" db="EMBL/GenBank/DDBJ databases">
        <authorList>
            <person name="Durling M."/>
        </authorList>
    </citation>
    <scope>NUCLEOTIDE SEQUENCE</scope>
</reference>
<proteinExistence type="predicted"/>
<dbReference type="AlphaFoldDB" id="A0A9N9LUV7"/>
<evidence type="ECO:0000313" key="2">
    <source>
        <dbReference type="Proteomes" id="UP000701801"/>
    </source>
</evidence>
<keyword evidence="2" id="KW-1185">Reference proteome</keyword>
<evidence type="ECO:0000313" key="1">
    <source>
        <dbReference type="EMBL" id="CAG8980298.1"/>
    </source>
</evidence>
<dbReference type="OrthoDB" id="426293at2759"/>